<feature type="domain" description="GFO/IDH/MocA-like oxidoreductase" evidence="3">
    <location>
        <begin position="143"/>
        <end position="269"/>
    </location>
</feature>
<dbReference type="InterPro" id="IPR055170">
    <property type="entry name" value="GFO_IDH_MocA-like_dom"/>
</dbReference>
<evidence type="ECO:0000313" key="4">
    <source>
        <dbReference type="EMBL" id="SDG97546.1"/>
    </source>
</evidence>
<dbReference type="STRING" id="370764.SAMN04489810_1800"/>
<keyword evidence="1" id="KW-0520">NAD</keyword>
<dbReference type="AlphaFoldDB" id="A0A1G7YMH7"/>
<dbReference type="RefSeq" id="WP_091488893.1">
    <property type="nucleotide sequence ID" value="NZ_LT629692.1"/>
</dbReference>
<dbReference type="Pfam" id="PF01408">
    <property type="entry name" value="GFO_IDH_MocA"/>
    <property type="match status" value="1"/>
</dbReference>
<dbReference type="SUPFAM" id="SSF51735">
    <property type="entry name" value="NAD(P)-binding Rossmann-fold domains"/>
    <property type="match status" value="1"/>
</dbReference>
<organism evidence="4 5">
    <name type="scientific">Microbacterium pygmaeum</name>
    <dbReference type="NCBI Taxonomy" id="370764"/>
    <lineage>
        <taxon>Bacteria</taxon>
        <taxon>Bacillati</taxon>
        <taxon>Actinomycetota</taxon>
        <taxon>Actinomycetes</taxon>
        <taxon>Micrococcales</taxon>
        <taxon>Microbacteriaceae</taxon>
        <taxon>Microbacterium</taxon>
    </lineage>
</organism>
<sequence length="359" mass="37485">MTRRARIAVLGAGWWSSTVHLPALAGNPRAELVAVCDPNASRARLAASTFGGRPFTDVDDLLARIPLDGVVIATPHTTHFAAAEAALRVGVNVLVEKPLATTASDAWALVELARERSCLLAAGLTYQYAAAAPQIRDAVQTDIGELRSINAEFSSTTLGLFRVVDPEDARLDDAAAPHGTTYSDPETGGGQAHTQMTHLLGGVLWAAGRQAIEVSAFTAHHGLAVDLVDAVAFSLDGGALAAASSTGTTPPGVAPRHRIRFHGTKGMVEWDMLRADAVVHLEGGLMRAIDNPVDSPSYAKGRVTESFVESILDGTPTPAPAFAAAASVALIEATLRSAQERRVLEVSQAPAALFDSLPS</sequence>
<dbReference type="InterPro" id="IPR000683">
    <property type="entry name" value="Gfo/Idh/MocA-like_OxRdtase_N"/>
</dbReference>
<name>A0A1G7YMH7_9MICO</name>
<dbReference type="OrthoDB" id="9792085at2"/>
<dbReference type="PANTHER" id="PTHR43377">
    <property type="entry name" value="BILIVERDIN REDUCTASE A"/>
    <property type="match status" value="1"/>
</dbReference>
<dbReference type="InterPro" id="IPR051450">
    <property type="entry name" value="Gfo/Idh/MocA_Oxidoreductases"/>
</dbReference>
<dbReference type="Proteomes" id="UP000199009">
    <property type="component" value="Chromosome I"/>
</dbReference>
<dbReference type="InterPro" id="IPR036291">
    <property type="entry name" value="NAD(P)-bd_dom_sf"/>
</dbReference>
<evidence type="ECO:0000256" key="1">
    <source>
        <dbReference type="ARBA" id="ARBA00023027"/>
    </source>
</evidence>
<dbReference type="PANTHER" id="PTHR43377:SF1">
    <property type="entry name" value="BILIVERDIN REDUCTASE A"/>
    <property type="match status" value="1"/>
</dbReference>
<dbReference type="EMBL" id="LT629692">
    <property type="protein sequence ID" value="SDG97546.1"/>
    <property type="molecule type" value="Genomic_DNA"/>
</dbReference>
<evidence type="ECO:0000313" key="5">
    <source>
        <dbReference type="Proteomes" id="UP000199009"/>
    </source>
</evidence>
<evidence type="ECO:0000259" key="3">
    <source>
        <dbReference type="Pfam" id="PF22725"/>
    </source>
</evidence>
<gene>
    <name evidence="4" type="ORF">SAMN04489810_1800</name>
</gene>
<feature type="domain" description="Gfo/Idh/MocA-like oxidoreductase N-terminal" evidence="2">
    <location>
        <begin position="6"/>
        <end position="123"/>
    </location>
</feature>
<evidence type="ECO:0000259" key="2">
    <source>
        <dbReference type="Pfam" id="PF01408"/>
    </source>
</evidence>
<proteinExistence type="predicted"/>
<dbReference type="GO" id="GO:0000166">
    <property type="term" value="F:nucleotide binding"/>
    <property type="evidence" value="ECO:0007669"/>
    <property type="project" value="InterPro"/>
</dbReference>
<protein>
    <submittedName>
        <fullName evidence="4">Predicted dehydrogenase</fullName>
    </submittedName>
</protein>
<dbReference type="Gene3D" id="3.30.360.10">
    <property type="entry name" value="Dihydrodipicolinate Reductase, domain 2"/>
    <property type="match status" value="1"/>
</dbReference>
<dbReference type="Pfam" id="PF22725">
    <property type="entry name" value="GFO_IDH_MocA_C3"/>
    <property type="match status" value="1"/>
</dbReference>
<dbReference type="Gene3D" id="3.40.50.720">
    <property type="entry name" value="NAD(P)-binding Rossmann-like Domain"/>
    <property type="match status" value="1"/>
</dbReference>
<reference evidence="4 5" key="1">
    <citation type="submission" date="2016-10" db="EMBL/GenBank/DDBJ databases">
        <authorList>
            <person name="de Groot N.N."/>
        </authorList>
    </citation>
    <scope>NUCLEOTIDE SEQUENCE [LARGE SCALE GENOMIC DNA]</scope>
    <source>
        <strain evidence="4 5">DSM 23142</strain>
    </source>
</reference>
<keyword evidence="5" id="KW-1185">Reference proteome</keyword>
<dbReference type="SUPFAM" id="SSF55347">
    <property type="entry name" value="Glyceraldehyde-3-phosphate dehydrogenase-like, C-terminal domain"/>
    <property type="match status" value="1"/>
</dbReference>
<accession>A0A1G7YMH7</accession>